<organism evidence="1 2">
    <name type="scientific">Phormidium pseudopriestleyi FRX01</name>
    <dbReference type="NCBI Taxonomy" id="1759528"/>
    <lineage>
        <taxon>Bacteria</taxon>
        <taxon>Bacillati</taxon>
        <taxon>Cyanobacteriota</taxon>
        <taxon>Cyanophyceae</taxon>
        <taxon>Oscillatoriophycideae</taxon>
        <taxon>Oscillatoriales</taxon>
        <taxon>Oscillatoriaceae</taxon>
        <taxon>Phormidium</taxon>
    </lineage>
</organism>
<proteinExistence type="predicted"/>
<protein>
    <submittedName>
        <fullName evidence="1">Uncharacterized protein</fullName>
    </submittedName>
</protein>
<evidence type="ECO:0000313" key="1">
    <source>
        <dbReference type="EMBL" id="MBO0348852.1"/>
    </source>
</evidence>
<gene>
    <name evidence="1" type="ORF">J0895_07010</name>
</gene>
<comment type="caution">
    <text evidence="1">The sequence shown here is derived from an EMBL/GenBank/DDBJ whole genome shotgun (WGS) entry which is preliminary data.</text>
</comment>
<accession>A0ABS3FR69</accession>
<evidence type="ECO:0000313" key="2">
    <source>
        <dbReference type="Proteomes" id="UP000664844"/>
    </source>
</evidence>
<dbReference type="RefSeq" id="WP_207087393.1">
    <property type="nucleotide sequence ID" value="NZ_JAFLQW010000193.1"/>
</dbReference>
<reference evidence="1 2" key="1">
    <citation type="submission" date="2021-03" db="EMBL/GenBank/DDBJ databases">
        <title>Metabolic Capacity of the Antarctic Cyanobacterium Phormidium pseudopriestleyi that Sustains Oxygenic Photosynthesis in the Presence of Hydrogen Sulfide.</title>
        <authorList>
            <person name="Lumian J.E."/>
            <person name="Jungblut A.D."/>
            <person name="Dillon M.L."/>
            <person name="Hawes I."/>
            <person name="Doran P.T."/>
            <person name="Mackey T.J."/>
            <person name="Dick G.J."/>
            <person name="Grettenberger C.L."/>
            <person name="Sumner D.Y."/>
        </authorList>
    </citation>
    <scope>NUCLEOTIDE SEQUENCE [LARGE SCALE GENOMIC DNA]</scope>
    <source>
        <strain evidence="1 2">FRX01</strain>
    </source>
</reference>
<keyword evidence="2" id="KW-1185">Reference proteome</keyword>
<dbReference type="Proteomes" id="UP000664844">
    <property type="component" value="Unassembled WGS sequence"/>
</dbReference>
<name>A0ABS3FR69_9CYAN</name>
<dbReference type="EMBL" id="JAFLQW010000193">
    <property type="protein sequence ID" value="MBO0348852.1"/>
    <property type="molecule type" value="Genomic_DNA"/>
</dbReference>
<sequence length="73" mass="8205">MNPNRDLQTAKPHQVNYRDWTILVFPGTDGYRPLCLASETEVLSDPKPYPTPEVAIAVGKRFIDRAIGHQEVA</sequence>